<evidence type="ECO:0000313" key="1">
    <source>
        <dbReference type="EMBL" id="ETO17170.1"/>
    </source>
</evidence>
<dbReference type="PANTHER" id="PTHR46487:SF1">
    <property type="entry name" value="DNA REPAIR PROTEIN XRCC3"/>
    <property type="match status" value="1"/>
</dbReference>
<dbReference type="InterPro" id="IPR027417">
    <property type="entry name" value="P-loop_NTPase"/>
</dbReference>
<protein>
    <submittedName>
        <fullName evidence="1">Single-stranded DNA binding protein</fullName>
    </submittedName>
</protein>
<reference evidence="1 2" key="1">
    <citation type="journal article" date="2013" name="Curr. Biol.">
        <title>The Genome of the Foraminiferan Reticulomyxa filosa.</title>
        <authorList>
            <person name="Glockner G."/>
            <person name="Hulsmann N."/>
            <person name="Schleicher M."/>
            <person name="Noegel A.A."/>
            <person name="Eichinger L."/>
            <person name="Gallinger C."/>
            <person name="Pawlowski J."/>
            <person name="Sierra R."/>
            <person name="Euteneuer U."/>
            <person name="Pillet L."/>
            <person name="Moustafa A."/>
            <person name="Platzer M."/>
            <person name="Groth M."/>
            <person name="Szafranski K."/>
            <person name="Schliwa M."/>
        </authorList>
    </citation>
    <scope>NUCLEOTIDE SEQUENCE [LARGE SCALE GENOMIC DNA]</scope>
</reference>
<name>X6MVN8_RETFI</name>
<dbReference type="GO" id="GO:0000400">
    <property type="term" value="F:four-way junction DNA binding"/>
    <property type="evidence" value="ECO:0007669"/>
    <property type="project" value="TreeGrafter"/>
</dbReference>
<feature type="non-terminal residue" evidence="1">
    <location>
        <position position="1"/>
    </location>
</feature>
<dbReference type="AlphaFoldDB" id="X6MVN8"/>
<dbReference type="OrthoDB" id="1861185at2759"/>
<gene>
    <name evidence="1" type="ORF">RFI_20160</name>
</gene>
<dbReference type="GO" id="GO:0045003">
    <property type="term" value="P:double-strand break repair via synthesis-dependent strand annealing"/>
    <property type="evidence" value="ECO:0007669"/>
    <property type="project" value="TreeGrafter"/>
</dbReference>
<dbReference type="GO" id="GO:0033065">
    <property type="term" value="C:Rad51C-XRCC3 complex"/>
    <property type="evidence" value="ECO:0007669"/>
    <property type="project" value="TreeGrafter"/>
</dbReference>
<dbReference type="GO" id="GO:0090656">
    <property type="term" value="P:t-circle formation"/>
    <property type="evidence" value="ECO:0007669"/>
    <property type="project" value="TreeGrafter"/>
</dbReference>
<dbReference type="EMBL" id="ASPP01017152">
    <property type="protein sequence ID" value="ETO17170.1"/>
    <property type="molecule type" value="Genomic_DNA"/>
</dbReference>
<dbReference type="PANTHER" id="PTHR46487">
    <property type="entry name" value="DNA REPAIR PROTEIN XRCC3"/>
    <property type="match status" value="1"/>
</dbReference>
<accession>X6MVN8</accession>
<dbReference type="GO" id="GO:0005657">
    <property type="term" value="C:replication fork"/>
    <property type="evidence" value="ECO:0007669"/>
    <property type="project" value="TreeGrafter"/>
</dbReference>
<evidence type="ECO:0000313" key="2">
    <source>
        <dbReference type="Proteomes" id="UP000023152"/>
    </source>
</evidence>
<keyword evidence="2" id="KW-1185">Reference proteome</keyword>
<dbReference type="GO" id="GO:0071140">
    <property type="term" value="P:resolution of mitotic recombination intermediates"/>
    <property type="evidence" value="ECO:0007669"/>
    <property type="project" value="TreeGrafter"/>
</dbReference>
<dbReference type="SUPFAM" id="SSF52540">
    <property type="entry name" value="P-loop containing nucleoside triphosphate hydrolases"/>
    <property type="match status" value="1"/>
</dbReference>
<comment type="caution">
    <text evidence="1">The sequence shown here is derived from an EMBL/GenBank/DDBJ whole genome shotgun (WGS) entry which is preliminary data.</text>
</comment>
<dbReference type="GO" id="GO:0000722">
    <property type="term" value="P:telomere maintenance via recombination"/>
    <property type="evidence" value="ECO:0007669"/>
    <property type="project" value="TreeGrafter"/>
</dbReference>
<dbReference type="Gene3D" id="3.40.50.300">
    <property type="entry name" value="P-loop containing nucleotide triphosphate hydrolases"/>
    <property type="match status" value="1"/>
</dbReference>
<dbReference type="Proteomes" id="UP000023152">
    <property type="component" value="Unassembled WGS sequence"/>
</dbReference>
<organism evidence="1 2">
    <name type="scientific">Reticulomyxa filosa</name>
    <dbReference type="NCBI Taxonomy" id="46433"/>
    <lineage>
        <taxon>Eukaryota</taxon>
        <taxon>Sar</taxon>
        <taxon>Rhizaria</taxon>
        <taxon>Retaria</taxon>
        <taxon>Foraminifera</taxon>
        <taxon>Monothalamids</taxon>
        <taxon>Reticulomyxidae</taxon>
        <taxon>Reticulomyxa</taxon>
    </lineage>
</organism>
<proteinExistence type="predicted"/>
<sequence length="202" mass="23647">TRDESNVLKENKVFIVRAKLLYELCNHLKELCDKYNCIVIFINDVGDVFETKDILTIHSMENCIFSKGRYVKPALGLAWTNLMDTRIMLTRADEDGYTTYPNKMQSQPSNISRFMQVQFSPYMSTDVDRRWVPFVIDKKGVHGLPKLEDMRGIDLHTFQTRQTQQVLQQEQLQQHLLDQHNVTTTSDYYDQDQADAEMIDID</sequence>